<dbReference type="Proteomes" id="UP000633365">
    <property type="component" value="Unassembled WGS sequence"/>
</dbReference>
<name>A0A934WS67_9FIRM</name>
<reference evidence="1" key="1">
    <citation type="submission" date="2021-01" db="EMBL/GenBank/DDBJ databases">
        <title>Genome public.</title>
        <authorList>
            <person name="Liu C."/>
            <person name="Sun Q."/>
        </authorList>
    </citation>
    <scope>NUCLEOTIDE SEQUENCE</scope>
    <source>
        <strain evidence="1">M6</strain>
    </source>
</reference>
<dbReference type="EMBL" id="JAEQMG010000103">
    <property type="protein sequence ID" value="MBK6088962.1"/>
    <property type="molecule type" value="Genomic_DNA"/>
</dbReference>
<keyword evidence="2" id="KW-1185">Reference proteome</keyword>
<organism evidence="1 2">
    <name type="scientific">Ruminococcus difficilis</name>
    <dbReference type="NCBI Taxonomy" id="2763069"/>
    <lineage>
        <taxon>Bacteria</taxon>
        <taxon>Bacillati</taxon>
        <taxon>Bacillota</taxon>
        <taxon>Clostridia</taxon>
        <taxon>Eubacteriales</taxon>
        <taxon>Oscillospiraceae</taxon>
        <taxon>Ruminococcus</taxon>
    </lineage>
</organism>
<sequence length="106" mass="11533">MRSNQITIINGTLRVIGAFLLLSRRAHLLTTHKMGGGTAKADVRSPRVAAPSEPCESCRRAVTFRAVAYPTTALSTLYHSLDSVGIAATTPNFFLKKETKTTTRKD</sequence>
<evidence type="ECO:0000313" key="2">
    <source>
        <dbReference type="Proteomes" id="UP000633365"/>
    </source>
</evidence>
<comment type="caution">
    <text evidence="1">The sequence shown here is derived from an EMBL/GenBank/DDBJ whole genome shotgun (WGS) entry which is preliminary data.</text>
</comment>
<protein>
    <submittedName>
        <fullName evidence="1">Uncharacterized protein</fullName>
    </submittedName>
</protein>
<evidence type="ECO:0000313" key="1">
    <source>
        <dbReference type="EMBL" id="MBK6088962.1"/>
    </source>
</evidence>
<gene>
    <name evidence="1" type="ORF">JKK62_09965</name>
</gene>
<proteinExistence type="predicted"/>
<dbReference type="AlphaFoldDB" id="A0A934WS67"/>
<accession>A0A934WS67</accession>